<sequence length="447" mass="50245">MMGLYMEILAQSTYLIIDDSNIIQSATRALLMKLGVPMNNIISTASAKGAIAACNKQKFDILLIDHNLGTGSTGLHLLEFLRYKEMLKQQALVYIVTGNDSQDVFLGYSQLEPDGYLIKPIRSDDIIKRVSSGLLRREFCQTLEQAFNRNGLADVKPLFAGAPDTMALKNGILHIVNLLCKNQQYDEAQAMLSGLLQLHNHLPAKIKQVEILLRKQQHQQALQQVNTLIKENKFNVRLLYLKTEICIEANQWPEAEDTIQRALKLNNSSIEQTLNIAWLHIANGHFDKAIPHLLHVAHLLPYSMWDNSGRRGLAVYADMFNTELEPLQNWRTDAAWYRLSKGNESQLSSKATLKALQALRQNRLGNAELAAELLGQIPDQDITDFETGFLICLGYRELGLNEQLNQMKLKLNELNILTTTTPALSRLQFLALKEMGNVNAPSMTVTG</sequence>
<proteinExistence type="predicted"/>
<dbReference type="InterPro" id="IPR011006">
    <property type="entry name" value="CheY-like_superfamily"/>
</dbReference>
<dbReference type="PANTHER" id="PTHR43228">
    <property type="entry name" value="TWO-COMPONENT RESPONSE REGULATOR"/>
    <property type="match status" value="1"/>
</dbReference>
<dbReference type="PANTHER" id="PTHR43228:SF1">
    <property type="entry name" value="TWO-COMPONENT RESPONSE REGULATOR ARR22"/>
    <property type="match status" value="1"/>
</dbReference>
<dbReference type="Gene3D" id="1.25.40.10">
    <property type="entry name" value="Tetratricopeptide repeat domain"/>
    <property type="match status" value="1"/>
</dbReference>
<keyword evidence="1" id="KW-0597">Phosphoprotein</keyword>
<dbReference type="InterPro" id="IPR011990">
    <property type="entry name" value="TPR-like_helical_dom_sf"/>
</dbReference>
<evidence type="ECO:0000313" key="4">
    <source>
        <dbReference type="Proteomes" id="UP000738517"/>
    </source>
</evidence>
<keyword evidence="4" id="KW-1185">Reference proteome</keyword>
<evidence type="ECO:0000313" key="3">
    <source>
        <dbReference type="EMBL" id="NBI51490.1"/>
    </source>
</evidence>
<dbReference type="Gene3D" id="3.40.50.2300">
    <property type="match status" value="1"/>
</dbReference>
<reference evidence="3 4" key="1">
    <citation type="journal article" date="2017" name="Int. J. Syst. Evol. Microbiol.">
        <title>Photobacterium alginatilyticum sp. nov., a marine bacterium isolated from bottom seawater.</title>
        <authorList>
            <person name="Wang X."/>
            <person name="Wang Y."/>
            <person name="Yang X."/>
            <person name="Sun H."/>
            <person name="Li B."/>
            <person name="Zhang X.H."/>
        </authorList>
    </citation>
    <scope>NUCLEOTIDE SEQUENCE [LARGE SCALE GENOMIC DNA]</scope>
    <source>
        <strain evidence="3 4">P03D4</strain>
    </source>
</reference>
<dbReference type="InterPro" id="IPR015374">
    <property type="entry name" value="ChAPs"/>
</dbReference>
<evidence type="ECO:0000256" key="1">
    <source>
        <dbReference type="PROSITE-ProRule" id="PRU00169"/>
    </source>
</evidence>
<protein>
    <submittedName>
        <fullName evidence="3">Response regulator</fullName>
    </submittedName>
</protein>
<dbReference type="InterPro" id="IPR052048">
    <property type="entry name" value="ST_Response_Regulator"/>
</dbReference>
<dbReference type="Proteomes" id="UP000738517">
    <property type="component" value="Unassembled WGS sequence"/>
</dbReference>
<organism evidence="3 4">
    <name type="scientific">Photobacterium alginatilyticum</name>
    <dbReference type="NCBI Taxonomy" id="1775171"/>
    <lineage>
        <taxon>Bacteria</taxon>
        <taxon>Pseudomonadati</taxon>
        <taxon>Pseudomonadota</taxon>
        <taxon>Gammaproteobacteria</taxon>
        <taxon>Vibrionales</taxon>
        <taxon>Vibrionaceae</taxon>
        <taxon>Photobacterium</taxon>
    </lineage>
</organism>
<accession>A0ABW9YDG8</accession>
<gene>
    <name evidence="3" type="ORF">EIZ48_02725</name>
</gene>
<dbReference type="SMART" id="SM00448">
    <property type="entry name" value="REC"/>
    <property type="match status" value="1"/>
</dbReference>
<dbReference type="Pfam" id="PF00072">
    <property type="entry name" value="Response_reg"/>
    <property type="match status" value="1"/>
</dbReference>
<dbReference type="PROSITE" id="PS50110">
    <property type="entry name" value="RESPONSE_REGULATORY"/>
    <property type="match status" value="1"/>
</dbReference>
<name>A0ABW9YDG8_9GAMM</name>
<dbReference type="InterPro" id="IPR001789">
    <property type="entry name" value="Sig_transdc_resp-reg_receiver"/>
</dbReference>
<feature type="modified residue" description="4-aspartylphosphate" evidence="1">
    <location>
        <position position="65"/>
    </location>
</feature>
<comment type="caution">
    <text evidence="3">The sequence shown here is derived from an EMBL/GenBank/DDBJ whole genome shotgun (WGS) entry which is preliminary data.</text>
</comment>
<feature type="domain" description="Response regulatory" evidence="2">
    <location>
        <begin position="13"/>
        <end position="134"/>
    </location>
</feature>
<dbReference type="SUPFAM" id="SSF52172">
    <property type="entry name" value="CheY-like"/>
    <property type="match status" value="1"/>
</dbReference>
<evidence type="ECO:0000259" key="2">
    <source>
        <dbReference type="PROSITE" id="PS50110"/>
    </source>
</evidence>
<dbReference type="EMBL" id="RSEJ01000002">
    <property type="protein sequence ID" value="NBI51490.1"/>
    <property type="molecule type" value="Genomic_DNA"/>
</dbReference>
<dbReference type="SUPFAM" id="SSF48452">
    <property type="entry name" value="TPR-like"/>
    <property type="match status" value="1"/>
</dbReference>
<dbReference type="Pfam" id="PF09295">
    <property type="entry name" value="ChAPs"/>
    <property type="match status" value="1"/>
</dbReference>